<reference evidence="3 4" key="1">
    <citation type="submission" date="2016-05" db="EMBL/GenBank/DDBJ databases">
        <title>A degradative enzymes factory behind the ericoid mycorrhizal symbiosis.</title>
        <authorList>
            <consortium name="DOE Joint Genome Institute"/>
            <person name="Martino E."/>
            <person name="Morin E."/>
            <person name="Grelet G."/>
            <person name="Kuo A."/>
            <person name="Kohler A."/>
            <person name="Daghino S."/>
            <person name="Barry K."/>
            <person name="Choi C."/>
            <person name="Cichocki N."/>
            <person name="Clum A."/>
            <person name="Copeland A."/>
            <person name="Hainaut M."/>
            <person name="Haridas S."/>
            <person name="Labutti K."/>
            <person name="Lindquist E."/>
            <person name="Lipzen A."/>
            <person name="Khouja H.-R."/>
            <person name="Murat C."/>
            <person name="Ohm R."/>
            <person name="Olson A."/>
            <person name="Spatafora J."/>
            <person name="Veneault-Fourrey C."/>
            <person name="Henrissat B."/>
            <person name="Grigoriev I."/>
            <person name="Martin F."/>
            <person name="Perotto S."/>
        </authorList>
    </citation>
    <scope>NUCLEOTIDE SEQUENCE [LARGE SCALE GENOMIC DNA]</scope>
    <source>
        <strain evidence="3 4">UAMH 7357</strain>
    </source>
</reference>
<gene>
    <name evidence="3" type="ORF">NA56DRAFT_135785</name>
</gene>
<dbReference type="Gene3D" id="1.20.58.340">
    <property type="entry name" value="Magnesium transport protein CorA, transmembrane region"/>
    <property type="match status" value="1"/>
</dbReference>
<evidence type="ECO:0000313" key="3">
    <source>
        <dbReference type="EMBL" id="PMD21280.1"/>
    </source>
</evidence>
<name>A0A2J6Q4S4_9HELO</name>
<accession>A0A2J6Q4S4</accession>
<feature type="compositionally biased region" description="Basic and acidic residues" evidence="1">
    <location>
        <begin position="170"/>
        <end position="184"/>
    </location>
</feature>
<organism evidence="3 4">
    <name type="scientific">Hyaloscypha hepaticicola</name>
    <dbReference type="NCBI Taxonomy" id="2082293"/>
    <lineage>
        <taxon>Eukaryota</taxon>
        <taxon>Fungi</taxon>
        <taxon>Dikarya</taxon>
        <taxon>Ascomycota</taxon>
        <taxon>Pezizomycotina</taxon>
        <taxon>Leotiomycetes</taxon>
        <taxon>Helotiales</taxon>
        <taxon>Hyaloscyphaceae</taxon>
        <taxon>Hyaloscypha</taxon>
    </lineage>
</organism>
<protein>
    <recommendedName>
        <fullName evidence="5">Cora-domain-containing protein</fullName>
    </recommendedName>
</protein>
<dbReference type="EMBL" id="KZ613482">
    <property type="protein sequence ID" value="PMD21280.1"/>
    <property type="molecule type" value="Genomic_DNA"/>
</dbReference>
<dbReference type="OrthoDB" id="5428055at2759"/>
<feature type="transmembrane region" description="Helical" evidence="2">
    <location>
        <begin position="564"/>
        <end position="585"/>
    </location>
</feature>
<keyword evidence="2" id="KW-0812">Transmembrane</keyword>
<sequence length="617" mass="71132">MDYSPQTYTYKEIVEHTTKGIPTFVPLYKFIHKGKDELDCKITLVEFEDDHPKLDQSKKDEKKIEPRKIEKSALENELKRLEEREGHRLLLVENLTPSVITLLGEYWKVPPDFFLAHLENSNWYNLLNIPQNLPGLSSVQSLDGYVRFQFIGPREFEIDGASDPKPPGSTKDHNQLPDRIHENPDTASVPRVAGGFTPFQPHHLDPEDQSEISLHPVAFVRNSVTIWFDKEGDKWKKGIVLFDPPFEAKDSRFRKRENSKYRSFIPRRQPPYFSDDDIDYRISYKESFEKCLQKNKHIKEPGLPRPFVLLEDLCRIIASEWLVFNTYIERELNTIEGWFEELGEECDGKQLHDLLHQLMRARRRVTKYDTLVSDQLQLCPAHWRYDSIHEGFRTTPIISQSTTPKNLSPPIDIHQVSKDLINAQYEPARLCPVTNLTQPGSLRFSSPLQDFHQVSNHLAHNKTRISQAIKMVTSLMAVRLNKLVADQSGVLVAQNKLMVVQNDEVMKQSKTMNRQNKLSEARNSSLAFLTGVTTVLLPFTTIAAYMAIPSESGLGPGSQDQWKYWVSSGLLAAVLGFAFLLDYWWQKWNVDHEGEDNHRVFSWLLSQGGKKKSHSQA</sequence>
<keyword evidence="4" id="KW-1185">Reference proteome</keyword>
<keyword evidence="2" id="KW-0472">Membrane</keyword>
<keyword evidence="2" id="KW-1133">Transmembrane helix</keyword>
<feature type="region of interest" description="Disordered" evidence="1">
    <location>
        <begin position="157"/>
        <end position="187"/>
    </location>
</feature>
<evidence type="ECO:0000313" key="4">
    <source>
        <dbReference type="Proteomes" id="UP000235672"/>
    </source>
</evidence>
<dbReference type="STRING" id="1745343.A0A2J6Q4S4"/>
<evidence type="ECO:0008006" key="5">
    <source>
        <dbReference type="Google" id="ProtNLM"/>
    </source>
</evidence>
<evidence type="ECO:0000256" key="1">
    <source>
        <dbReference type="SAM" id="MobiDB-lite"/>
    </source>
</evidence>
<dbReference type="Proteomes" id="UP000235672">
    <property type="component" value="Unassembled WGS sequence"/>
</dbReference>
<feature type="transmembrane region" description="Helical" evidence="2">
    <location>
        <begin position="526"/>
        <end position="548"/>
    </location>
</feature>
<evidence type="ECO:0000256" key="2">
    <source>
        <dbReference type="SAM" id="Phobius"/>
    </source>
</evidence>
<proteinExistence type="predicted"/>
<dbReference type="AlphaFoldDB" id="A0A2J6Q4S4"/>